<evidence type="ECO:0000259" key="4">
    <source>
        <dbReference type="Pfam" id="PF17101"/>
    </source>
</evidence>
<comment type="similarity">
    <text evidence="1">Belongs to the stealth family.</text>
</comment>
<dbReference type="VEuPathDB" id="FungiDB:P175DRAFT_0494630"/>
<dbReference type="AlphaFoldDB" id="A0A2T5LT92"/>
<sequence>MMARIIHRVTYILATIFTIFIFRSVIQALDYQPEGVSIHHPYHLEPEWEWARNVSIVYTWVNGSDPNFRSQRKRYGGIIGGSLDRDNNELLYSLRSLNEFLPWHTGMVYIVTPNQAPYWLNQSHPRVQIINQNDLIPPEVHPTFNTNTIEQFLHYIPGLSELFIHFNDDYFLHASCHPSDFFTGTKGVKIFLTDTEVTKNRSKLVTQMNRDRNPWDKSLLRTFILLLDTYRLHNMPLSNTHHAPYVYSKQVFHEMHSVWFDELHEGSWNRFRSGNDILIPVSRPNVGQNMLEAYKVQIAHYGFTIQQGWSCCKLANEIVTGSDGTIKYVEFTSNTTENAIKIATLRQNRNLKMFNINDDMDIGDSASDARVQLNDFLVSWARSGRENGLSITKENRTKSTGILLGRLK</sequence>
<dbReference type="OrthoDB" id="263283at2759"/>
<feature type="domain" description="Stealth protein CR1 conserved region 1" evidence="4">
    <location>
        <begin position="54"/>
        <end position="78"/>
    </location>
</feature>
<dbReference type="PANTHER" id="PTHR24045:SF0">
    <property type="entry name" value="N-ACETYLGLUCOSAMINE-1-PHOSPHOTRANSFERASE SUBUNITS ALPHA_BETA"/>
    <property type="match status" value="1"/>
</dbReference>
<proteinExistence type="inferred from homology"/>
<evidence type="ECO:0008006" key="8">
    <source>
        <dbReference type="Google" id="ProtNLM"/>
    </source>
</evidence>
<dbReference type="InterPro" id="IPR031358">
    <property type="entry name" value="Stealth_CR1"/>
</dbReference>
<dbReference type="Pfam" id="PF17102">
    <property type="entry name" value="Stealth_CR3"/>
    <property type="match status" value="1"/>
</dbReference>
<dbReference type="Proteomes" id="UP000244073">
    <property type="component" value="Unassembled WGS sequence"/>
</dbReference>
<evidence type="ECO:0000313" key="7">
    <source>
        <dbReference type="Proteomes" id="UP000244073"/>
    </source>
</evidence>
<comment type="caution">
    <text evidence="6">The sequence shown here is derived from an EMBL/GenBank/DDBJ whole genome shotgun (WGS) entry which is preliminary data.</text>
</comment>
<reference evidence="6 7" key="1">
    <citation type="journal article" date="2018" name="Proc. Natl. Acad. Sci. U.S.A.">
        <title>Linking secondary metabolites to gene clusters through genome sequencing of six diverse Aspergillus species.</title>
        <authorList>
            <person name="Kaerboelling I."/>
            <person name="Vesth T.C."/>
            <person name="Frisvad J.C."/>
            <person name="Nybo J.L."/>
            <person name="Theobald S."/>
            <person name="Kuo A."/>
            <person name="Bowyer P."/>
            <person name="Matsuda Y."/>
            <person name="Mondo S."/>
            <person name="Lyhne E.K."/>
            <person name="Kogle M.E."/>
            <person name="Clum A."/>
            <person name="Lipzen A."/>
            <person name="Salamov A."/>
            <person name="Ngan C.Y."/>
            <person name="Daum C."/>
            <person name="Chiniquy J."/>
            <person name="Barry K."/>
            <person name="LaButti K."/>
            <person name="Haridas S."/>
            <person name="Simmons B.A."/>
            <person name="Magnuson J.K."/>
            <person name="Mortensen U.H."/>
            <person name="Larsen T.O."/>
            <person name="Grigoriev I.V."/>
            <person name="Baker S.E."/>
            <person name="Andersen M.R."/>
        </authorList>
    </citation>
    <scope>NUCLEOTIDE SEQUENCE [LARGE SCALE GENOMIC DNA]</scope>
    <source>
        <strain evidence="6 7">IBT 24754</strain>
    </source>
</reference>
<organism evidence="6 7">
    <name type="scientific">Aspergillus ochraceoroseus IBT 24754</name>
    <dbReference type="NCBI Taxonomy" id="1392256"/>
    <lineage>
        <taxon>Eukaryota</taxon>
        <taxon>Fungi</taxon>
        <taxon>Dikarya</taxon>
        <taxon>Ascomycota</taxon>
        <taxon>Pezizomycotina</taxon>
        <taxon>Eurotiomycetes</taxon>
        <taxon>Eurotiomycetidae</taxon>
        <taxon>Eurotiales</taxon>
        <taxon>Aspergillaceae</taxon>
        <taxon>Aspergillus</taxon>
        <taxon>Aspergillus subgen. Nidulantes</taxon>
    </lineage>
</organism>
<gene>
    <name evidence="6" type="ORF">P175DRAFT_0494630</name>
</gene>
<dbReference type="GeneID" id="63812905"/>
<dbReference type="EMBL" id="MSFN02000006">
    <property type="protein sequence ID" value="PTU19504.1"/>
    <property type="molecule type" value="Genomic_DNA"/>
</dbReference>
<dbReference type="InterPro" id="IPR031357">
    <property type="entry name" value="Stealth_CR3"/>
</dbReference>
<dbReference type="InterPro" id="IPR047141">
    <property type="entry name" value="Stealth"/>
</dbReference>
<dbReference type="RefSeq" id="XP_040750896.1">
    <property type="nucleotide sequence ID" value="XM_040896023.1"/>
</dbReference>
<evidence type="ECO:0000256" key="2">
    <source>
        <dbReference type="ARBA" id="ARBA00022679"/>
    </source>
</evidence>
<dbReference type="Pfam" id="PF11380">
    <property type="entry name" value="Stealth_CR2"/>
    <property type="match status" value="1"/>
</dbReference>
<feature type="domain" description="Stealth protein CR2 conserved region 2" evidence="3">
    <location>
        <begin position="85"/>
        <end position="187"/>
    </location>
</feature>
<feature type="domain" description="Stealth protein CR3 conserved region 3" evidence="5">
    <location>
        <begin position="241"/>
        <end position="280"/>
    </location>
</feature>
<accession>A0A2T5LT92</accession>
<dbReference type="Pfam" id="PF17101">
    <property type="entry name" value="Stealth_CR1"/>
    <property type="match status" value="1"/>
</dbReference>
<keyword evidence="2" id="KW-0808">Transferase</keyword>
<dbReference type="GO" id="GO:0016772">
    <property type="term" value="F:transferase activity, transferring phosphorus-containing groups"/>
    <property type="evidence" value="ECO:0007669"/>
    <property type="project" value="InterPro"/>
</dbReference>
<evidence type="ECO:0000259" key="5">
    <source>
        <dbReference type="Pfam" id="PF17102"/>
    </source>
</evidence>
<evidence type="ECO:0000313" key="6">
    <source>
        <dbReference type="EMBL" id="PTU19504.1"/>
    </source>
</evidence>
<evidence type="ECO:0000256" key="1">
    <source>
        <dbReference type="ARBA" id="ARBA00007583"/>
    </source>
</evidence>
<name>A0A2T5LT92_9EURO</name>
<protein>
    <recommendedName>
        <fullName evidence="8">Stealth protein CR2 conserved region 2 domain-containing protein</fullName>
    </recommendedName>
</protein>
<dbReference type="GO" id="GO:0005794">
    <property type="term" value="C:Golgi apparatus"/>
    <property type="evidence" value="ECO:0007669"/>
    <property type="project" value="TreeGrafter"/>
</dbReference>
<dbReference type="InterPro" id="IPR021520">
    <property type="entry name" value="Stealth_CR2"/>
</dbReference>
<evidence type="ECO:0000259" key="3">
    <source>
        <dbReference type="Pfam" id="PF11380"/>
    </source>
</evidence>
<dbReference type="PANTHER" id="PTHR24045">
    <property type="match status" value="1"/>
</dbReference>